<keyword evidence="4" id="KW-1185">Reference proteome</keyword>
<proteinExistence type="predicted"/>
<feature type="signal peptide" evidence="2">
    <location>
        <begin position="1"/>
        <end position="31"/>
    </location>
</feature>
<evidence type="ECO:0000256" key="1">
    <source>
        <dbReference type="SAM" id="MobiDB-lite"/>
    </source>
</evidence>
<feature type="chain" id="PRO_5013155259" evidence="2">
    <location>
        <begin position="32"/>
        <end position="240"/>
    </location>
</feature>
<name>A0A1M5FGE6_9HYPH</name>
<evidence type="ECO:0000313" key="4">
    <source>
        <dbReference type="Proteomes" id="UP000184485"/>
    </source>
</evidence>
<dbReference type="InterPro" id="IPR010642">
    <property type="entry name" value="Invasion_prot_B"/>
</dbReference>
<feature type="region of interest" description="Disordered" evidence="1">
    <location>
        <begin position="201"/>
        <end position="240"/>
    </location>
</feature>
<dbReference type="RefSeq" id="WP_084527360.1">
    <property type="nucleotide sequence ID" value="NZ_FQUP01000003.1"/>
</dbReference>
<reference evidence="3 4" key="1">
    <citation type="submission" date="2016-11" db="EMBL/GenBank/DDBJ databases">
        <authorList>
            <person name="Jaros S."/>
            <person name="Januszkiewicz K."/>
            <person name="Wedrychowicz H."/>
        </authorList>
    </citation>
    <scope>NUCLEOTIDE SEQUENCE [LARGE SCALE GENOMIC DNA]</scope>
    <source>
        <strain evidence="3 4">DSM 19436</strain>
    </source>
</reference>
<feature type="compositionally biased region" description="Basic and acidic residues" evidence="1">
    <location>
        <begin position="216"/>
        <end position="234"/>
    </location>
</feature>
<dbReference type="STRING" id="1122133.SAMN02745157_3041"/>
<dbReference type="OrthoDB" id="8017994at2"/>
<dbReference type="EMBL" id="FQUP01000003">
    <property type="protein sequence ID" value="SHF90573.1"/>
    <property type="molecule type" value="Genomic_DNA"/>
</dbReference>
<dbReference type="InterPro" id="IPR038696">
    <property type="entry name" value="IalB_sf"/>
</dbReference>
<dbReference type="Pfam" id="PF06776">
    <property type="entry name" value="IalB"/>
    <property type="match status" value="1"/>
</dbReference>
<evidence type="ECO:0000256" key="2">
    <source>
        <dbReference type="SAM" id="SignalP"/>
    </source>
</evidence>
<sequence>MSYRWNIGSVRAPLLAAAALMMIGAAPMAYAQDAPAPKTPVAKPAAPAAAAPAADASAAAAPGTPWIKECGQDPQSKKKLCITSQELRAETNQFIASLQLRKLEGDPKMALTAIVLTGQLIQPGLLIQVDQNKAVPLKYVICDPTVCYAQAEIDDSFISLLKKGNKVAAITMNPQGKPMVFPFALTGFTKTFDGEGLDRAAGKARRDALQEQLQKNAEDNRQKLIEQQNKERGTETPPAQ</sequence>
<protein>
    <submittedName>
        <fullName evidence="3">Invasion protein IalB, involved in pathogenesis</fullName>
    </submittedName>
</protein>
<accession>A0A1M5FGE6</accession>
<evidence type="ECO:0000313" key="3">
    <source>
        <dbReference type="EMBL" id="SHF90573.1"/>
    </source>
</evidence>
<dbReference type="Proteomes" id="UP000184485">
    <property type="component" value="Unassembled WGS sequence"/>
</dbReference>
<organism evidence="3 4">
    <name type="scientific">Kaistia soli DSM 19436</name>
    <dbReference type="NCBI Taxonomy" id="1122133"/>
    <lineage>
        <taxon>Bacteria</taxon>
        <taxon>Pseudomonadati</taxon>
        <taxon>Pseudomonadota</taxon>
        <taxon>Alphaproteobacteria</taxon>
        <taxon>Hyphomicrobiales</taxon>
        <taxon>Kaistiaceae</taxon>
        <taxon>Kaistia</taxon>
    </lineage>
</organism>
<dbReference type="Gene3D" id="2.60.40.1880">
    <property type="entry name" value="Invasion associated locus B (IalB) protein"/>
    <property type="match status" value="1"/>
</dbReference>
<gene>
    <name evidence="3" type="ORF">SAMN02745157_3041</name>
</gene>
<keyword evidence="2" id="KW-0732">Signal</keyword>
<dbReference type="AlphaFoldDB" id="A0A1M5FGE6"/>